<dbReference type="AlphaFoldDB" id="B4U0E9"/>
<dbReference type="KEGG" id="sez:Sez_1831"/>
<name>B4U0E9_STREM</name>
<evidence type="ECO:0000313" key="2">
    <source>
        <dbReference type="Proteomes" id="UP000001873"/>
    </source>
</evidence>
<gene>
    <name evidence="1" type="ordered locus">Sez_1831</name>
</gene>
<protein>
    <submittedName>
        <fullName evidence="1">Uncharacterized protein</fullName>
    </submittedName>
</protein>
<dbReference type="EMBL" id="CP001129">
    <property type="protein sequence ID" value="ACG63158.1"/>
    <property type="molecule type" value="Genomic_DNA"/>
</dbReference>
<proteinExistence type="predicted"/>
<sequence length="44" mass="4856">MLVTLEESCLKIEKHYLVNNSSSIKPLKNRAVLTNGGILVLSTQ</sequence>
<evidence type="ECO:0000313" key="1">
    <source>
        <dbReference type="EMBL" id="ACG63158.1"/>
    </source>
</evidence>
<dbReference type="Proteomes" id="UP000001873">
    <property type="component" value="Chromosome"/>
</dbReference>
<organism evidence="1 2">
    <name type="scientific">Streptococcus equi subsp. zooepidemicus (strain MGCS10565)</name>
    <dbReference type="NCBI Taxonomy" id="552526"/>
    <lineage>
        <taxon>Bacteria</taxon>
        <taxon>Bacillati</taxon>
        <taxon>Bacillota</taxon>
        <taxon>Bacilli</taxon>
        <taxon>Lactobacillales</taxon>
        <taxon>Streptococcaceae</taxon>
        <taxon>Streptococcus</taxon>
    </lineage>
</organism>
<accession>B4U0E9</accession>
<reference evidence="1 2" key="1">
    <citation type="journal article" date="2008" name="PLoS ONE">
        <title>Genome sequence of a lancefield group C Streptococcus zooepidemicus strain causing epidemic nephritis: new information about an old disease.</title>
        <authorList>
            <person name="Beres S.B."/>
            <person name="Sesso R."/>
            <person name="Pinto S.W.L."/>
            <person name="Hoe N.P."/>
            <person name="Porcella S.F."/>
            <person name="Deleo F.R."/>
            <person name="Musser J.M."/>
        </authorList>
    </citation>
    <scope>NUCLEOTIDE SEQUENCE [LARGE SCALE GENOMIC DNA]</scope>
    <source>
        <strain evidence="1 2">MGCS10565</strain>
    </source>
</reference>
<dbReference type="HOGENOM" id="CLU_3222474_0_0_9"/>